<dbReference type="HOGENOM" id="CLU_368773_0_0_7"/>
<dbReference type="AlphaFoldDB" id="E3FHH2"/>
<evidence type="ECO:0000313" key="3">
    <source>
        <dbReference type="Proteomes" id="UP000001351"/>
    </source>
</evidence>
<dbReference type="KEGG" id="sur:STAUR_1240"/>
<sequence length="755" mass="78581">MVSQPFVNRGPMVSTSGGPSKGLGRSVMWRKLLSTALLVGALAACTEFKDITCVTDADCVSNGVCEVIDGQGYCRKKPDVTEPDQCTPACQAYEACTTEGCKPRFSALKIKEPANGASLNGGSISIVAELTEQYATSAEWPALVFTAIRGGGGPAGSVPAPTRNGNTYTALWTVPNLDEQITVTAAYPEANLRDTVTVDVDTLAPTLTISFSNPPTRAPGSQGVQAEQRDQTPGYEGAFRRDEPVTVTVSSNDETVTKAELTVIGIGAGGAPGRAEPVVTVDLQPRTSCPSGQPVCGEKIVDLSVPEMSDFRGAMRFQASGQDRAGNSGTSAEAQLRVTRWKWAFEADGKIEGTPALGNLGLIYFGTNSGVRKGKAFGVDWMGGKKWTFDFDATPPPVPADNSGDVTGSLAVGALNGNEEYVYVAARGLSNSWLYALRSNGTEKSKCSYTGSIDISSAIAVGIVGGLETAVTIYNSSPQARIIRIRPDAPAGTECFETAASSIPRGISGAVALKDQNVFYGTADAMLTSYDISTDTNTARSGWPQSLATSARSLAVVADSIYGSVSDSGNPATGNIFKVSINGGNTAPVYPVAGASRVFNFAIGNGEVAYFGAESTASKDFYSLQLGASASATMIGSAVGTLRGAPVVGRNGNLYTVNTDGYVRAWAPSSPTPLWRVDLAQGAGDANISPTLDCLRSTSAEANSRLGVLYVAAEATLHAFIVDSPGMDPAAPWPKYQHDARNTGNPATPITNCQQ</sequence>
<dbReference type="STRING" id="378806.STAUR_1240"/>
<dbReference type="Gene3D" id="2.130.10.10">
    <property type="entry name" value="YVTN repeat-like/Quinoprotein amine dehydrogenase"/>
    <property type="match status" value="1"/>
</dbReference>
<evidence type="ECO:0008006" key="4">
    <source>
        <dbReference type="Google" id="ProtNLM"/>
    </source>
</evidence>
<dbReference type="Proteomes" id="UP000001351">
    <property type="component" value="Chromosome"/>
</dbReference>
<dbReference type="eggNOG" id="COG1520">
    <property type="taxonomic scope" value="Bacteria"/>
</dbReference>
<protein>
    <recommendedName>
        <fullName evidence="4">Outer membrane protein assembly factor BamB, contains PQQ-like beta-propeller repeat</fullName>
    </recommendedName>
</protein>
<dbReference type="SUPFAM" id="SSF50998">
    <property type="entry name" value="Quinoprotein alcohol dehydrogenase-like"/>
    <property type="match status" value="1"/>
</dbReference>
<proteinExistence type="predicted"/>
<name>E3FHH2_STIAD</name>
<feature type="region of interest" description="Disordered" evidence="1">
    <location>
        <begin position="1"/>
        <end position="20"/>
    </location>
</feature>
<evidence type="ECO:0000256" key="1">
    <source>
        <dbReference type="SAM" id="MobiDB-lite"/>
    </source>
</evidence>
<evidence type="ECO:0000313" key="2">
    <source>
        <dbReference type="EMBL" id="ADO69044.1"/>
    </source>
</evidence>
<feature type="region of interest" description="Disordered" evidence="1">
    <location>
        <begin position="209"/>
        <end position="238"/>
    </location>
</feature>
<accession>E3FHH2</accession>
<dbReference type="EMBL" id="CP002271">
    <property type="protein sequence ID" value="ADO69044.1"/>
    <property type="molecule type" value="Genomic_DNA"/>
</dbReference>
<dbReference type="InterPro" id="IPR011047">
    <property type="entry name" value="Quinoprotein_ADH-like_sf"/>
</dbReference>
<keyword evidence="3" id="KW-1185">Reference proteome</keyword>
<dbReference type="InterPro" id="IPR015943">
    <property type="entry name" value="WD40/YVTN_repeat-like_dom_sf"/>
</dbReference>
<gene>
    <name evidence="2" type="ordered locus">STAUR_1240</name>
</gene>
<reference evidence="2 3" key="1">
    <citation type="journal article" date="2011" name="Mol. Biol. Evol.">
        <title>Comparative genomic analysis of fruiting body formation in Myxococcales.</title>
        <authorList>
            <person name="Huntley S."/>
            <person name="Hamann N."/>
            <person name="Wegener-Feldbrugge S."/>
            <person name="Treuner-Lange A."/>
            <person name="Kube M."/>
            <person name="Reinhardt R."/>
            <person name="Klages S."/>
            <person name="Muller R."/>
            <person name="Ronning C.M."/>
            <person name="Nierman W.C."/>
            <person name="Sogaard-Andersen L."/>
        </authorList>
    </citation>
    <scope>NUCLEOTIDE SEQUENCE [LARGE SCALE GENOMIC DNA]</scope>
    <source>
        <strain evidence="2 3">DW4/3-1</strain>
    </source>
</reference>
<organism evidence="2 3">
    <name type="scientific">Stigmatella aurantiaca (strain DW4/3-1)</name>
    <dbReference type="NCBI Taxonomy" id="378806"/>
    <lineage>
        <taxon>Bacteria</taxon>
        <taxon>Pseudomonadati</taxon>
        <taxon>Myxococcota</taxon>
        <taxon>Myxococcia</taxon>
        <taxon>Myxococcales</taxon>
        <taxon>Cystobacterineae</taxon>
        <taxon>Archangiaceae</taxon>
        <taxon>Stigmatella</taxon>
    </lineage>
</organism>